<proteinExistence type="predicted"/>
<evidence type="ECO:0000313" key="2">
    <source>
        <dbReference type="Proteomes" id="UP000054549"/>
    </source>
</evidence>
<dbReference type="EMBL" id="KN818387">
    <property type="protein sequence ID" value="KIL57027.1"/>
    <property type="molecule type" value="Genomic_DNA"/>
</dbReference>
<evidence type="ECO:0000313" key="1">
    <source>
        <dbReference type="EMBL" id="KIL57027.1"/>
    </source>
</evidence>
<keyword evidence="2" id="KW-1185">Reference proteome</keyword>
<dbReference type="OrthoDB" id="17687at2759"/>
<dbReference type="InParanoid" id="A0A0C2W7D1"/>
<dbReference type="STRING" id="946122.A0A0C2W7D1"/>
<gene>
    <name evidence="1" type="ORF">M378DRAFT_172225</name>
</gene>
<organism evidence="1 2">
    <name type="scientific">Amanita muscaria (strain Koide BX008)</name>
    <dbReference type="NCBI Taxonomy" id="946122"/>
    <lineage>
        <taxon>Eukaryota</taxon>
        <taxon>Fungi</taxon>
        <taxon>Dikarya</taxon>
        <taxon>Basidiomycota</taxon>
        <taxon>Agaricomycotina</taxon>
        <taxon>Agaricomycetes</taxon>
        <taxon>Agaricomycetidae</taxon>
        <taxon>Agaricales</taxon>
        <taxon>Pluteineae</taxon>
        <taxon>Amanitaceae</taxon>
        <taxon>Amanita</taxon>
    </lineage>
</organism>
<dbReference type="HOGENOM" id="CLU_2412765_0_0_1"/>
<accession>A0A0C2W7D1</accession>
<name>A0A0C2W7D1_AMAMK</name>
<dbReference type="Proteomes" id="UP000054549">
    <property type="component" value="Unassembled WGS sequence"/>
</dbReference>
<protein>
    <submittedName>
        <fullName evidence="1">Uncharacterized protein</fullName>
    </submittedName>
</protein>
<dbReference type="AlphaFoldDB" id="A0A0C2W7D1"/>
<sequence length="92" mass="10943">MELLLISREFSVKMIVNERKRFRNEIIPNIESFSKRAVVRNLKSLGRFTKEQVGLIYDALLRRCASSLLRLLLLLRRRCSLPMVDGRRNLRR</sequence>
<reference evidence="1 2" key="1">
    <citation type="submission" date="2014-04" db="EMBL/GenBank/DDBJ databases">
        <title>Evolutionary Origins and Diversification of the Mycorrhizal Mutualists.</title>
        <authorList>
            <consortium name="DOE Joint Genome Institute"/>
            <consortium name="Mycorrhizal Genomics Consortium"/>
            <person name="Kohler A."/>
            <person name="Kuo A."/>
            <person name="Nagy L.G."/>
            <person name="Floudas D."/>
            <person name="Copeland A."/>
            <person name="Barry K.W."/>
            <person name="Cichocki N."/>
            <person name="Veneault-Fourrey C."/>
            <person name="LaButti K."/>
            <person name="Lindquist E.A."/>
            <person name="Lipzen A."/>
            <person name="Lundell T."/>
            <person name="Morin E."/>
            <person name="Murat C."/>
            <person name="Riley R."/>
            <person name="Ohm R."/>
            <person name="Sun H."/>
            <person name="Tunlid A."/>
            <person name="Henrissat B."/>
            <person name="Grigoriev I.V."/>
            <person name="Hibbett D.S."/>
            <person name="Martin F."/>
        </authorList>
    </citation>
    <scope>NUCLEOTIDE SEQUENCE [LARGE SCALE GENOMIC DNA]</scope>
    <source>
        <strain evidence="1 2">Koide BX008</strain>
    </source>
</reference>